<dbReference type="SUPFAM" id="SSF57959">
    <property type="entry name" value="Leucine zipper domain"/>
    <property type="match status" value="1"/>
</dbReference>
<accession>A0A915DR39</accession>
<dbReference type="SMART" id="SM00338">
    <property type="entry name" value="BRLZ"/>
    <property type="match status" value="1"/>
</dbReference>
<dbReference type="WBParaSite" id="jg22634">
    <property type="protein sequence ID" value="jg22634"/>
    <property type="gene ID" value="jg22634"/>
</dbReference>
<feature type="domain" description="BZIP" evidence="2">
    <location>
        <begin position="261"/>
        <end position="315"/>
    </location>
</feature>
<dbReference type="PROSITE" id="PS50217">
    <property type="entry name" value="BZIP"/>
    <property type="match status" value="1"/>
</dbReference>
<proteinExistence type="predicted"/>
<protein>
    <submittedName>
        <fullName evidence="4">BZIP domain-containing protein</fullName>
    </submittedName>
</protein>
<evidence type="ECO:0000256" key="1">
    <source>
        <dbReference type="SAM" id="MobiDB-lite"/>
    </source>
</evidence>
<reference evidence="4" key="1">
    <citation type="submission" date="2022-11" db="UniProtKB">
        <authorList>
            <consortium name="WormBaseParasite"/>
        </authorList>
    </citation>
    <scope>IDENTIFICATION</scope>
</reference>
<dbReference type="Pfam" id="PF00170">
    <property type="entry name" value="bZIP_1"/>
    <property type="match status" value="1"/>
</dbReference>
<evidence type="ECO:0000313" key="4">
    <source>
        <dbReference type="WBParaSite" id="jg22634"/>
    </source>
</evidence>
<feature type="compositionally biased region" description="Polar residues" evidence="1">
    <location>
        <begin position="222"/>
        <end position="244"/>
    </location>
</feature>
<dbReference type="AlphaFoldDB" id="A0A915DR39"/>
<feature type="region of interest" description="Disordered" evidence="1">
    <location>
        <begin position="317"/>
        <end position="343"/>
    </location>
</feature>
<keyword evidence="3" id="KW-1185">Reference proteome</keyword>
<evidence type="ECO:0000313" key="3">
    <source>
        <dbReference type="Proteomes" id="UP000887574"/>
    </source>
</evidence>
<sequence length="547" mass="59892">MHSNRVIRQLSEVVYEQSPESPVPPAPHSSNSPSNSLREQPSNVIVANNSGLANKDELERPATLALIGSGGAQQSQLHSTNSAFHYSAASPYASSPYSEPSTPASSLTSSNFLHVPNYANAYTGISPTLEFGMFWNAPWPFGAAASHSLAASATTAIGQSEMISTSDLPSSLAEVAAASQYHTQGQFLSPVNCNSTASNQFSTNCRVQQHLQTAAASLPLNSPVTSNSITQMTRSQSMRTTPASTRRGVDGLGRWKMITIRNKEAAARCRKRRLDQMATLQKQVDELKEGSRQQQVLIEQLTMEKDHIENILHQHSNCKLPSKNHDNNNQQQHNNNSSHAAMLGYPSNSMMQQRLGVQQQHSMISSFKRNSSPALTEQCLNSSGMVQQQQQQHNQIEYFKEELMMDSSPSSQYTNTNSHSMIMDNDNDPVISDAAVGKKNRCKQDGRGLRECSEMSGDQYDAYGNHDGHERPKTLFDNATMRGNPAFDSNVISTPSNGLLDTPCYPAFLLESRTGLTPMTNNPMPITNGPMHVSSNMPPHNGDLRDL</sequence>
<dbReference type="GO" id="GO:0003700">
    <property type="term" value="F:DNA-binding transcription factor activity"/>
    <property type="evidence" value="ECO:0007669"/>
    <property type="project" value="InterPro"/>
</dbReference>
<dbReference type="InterPro" id="IPR004827">
    <property type="entry name" value="bZIP"/>
</dbReference>
<dbReference type="Proteomes" id="UP000887574">
    <property type="component" value="Unplaced"/>
</dbReference>
<name>A0A915DR39_9BILA</name>
<dbReference type="InterPro" id="IPR046347">
    <property type="entry name" value="bZIP_sf"/>
</dbReference>
<dbReference type="Gene3D" id="1.20.5.170">
    <property type="match status" value="1"/>
</dbReference>
<dbReference type="CDD" id="cd14699">
    <property type="entry name" value="bZIP_Fos_like"/>
    <property type="match status" value="1"/>
</dbReference>
<feature type="region of interest" description="Disordered" evidence="1">
    <location>
        <begin position="1"/>
        <end position="46"/>
    </location>
</feature>
<feature type="region of interest" description="Disordered" evidence="1">
    <location>
        <begin position="222"/>
        <end position="249"/>
    </location>
</feature>
<feature type="compositionally biased region" description="Polar residues" evidence="1">
    <location>
        <begin position="37"/>
        <end position="46"/>
    </location>
</feature>
<organism evidence="3 4">
    <name type="scientific">Ditylenchus dipsaci</name>
    <dbReference type="NCBI Taxonomy" id="166011"/>
    <lineage>
        <taxon>Eukaryota</taxon>
        <taxon>Metazoa</taxon>
        <taxon>Ecdysozoa</taxon>
        <taxon>Nematoda</taxon>
        <taxon>Chromadorea</taxon>
        <taxon>Rhabditida</taxon>
        <taxon>Tylenchina</taxon>
        <taxon>Tylenchomorpha</taxon>
        <taxon>Sphaerularioidea</taxon>
        <taxon>Anguinidae</taxon>
        <taxon>Anguininae</taxon>
        <taxon>Ditylenchus</taxon>
    </lineage>
</organism>
<evidence type="ECO:0000259" key="2">
    <source>
        <dbReference type="PROSITE" id="PS50217"/>
    </source>
</evidence>
<feature type="compositionally biased region" description="Low complexity" evidence="1">
    <location>
        <begin position="327"/>
        <end position="339"/>
    </location>
</feature>